<keyword evidence="1 4" id="KW-0808">Transferase</keyword>
<dbReference type="GO" id="GO:0016747">
    <property type="term" value="F:acyltransferase activity, transferring groups other than amino-acyl groups"/>
    <property type="evidence" value="ECO:0007669"/>
    <property type="project" value="InterPro"/>
</dbReference>
<dbReference type="AlphaFoldDB" id="A0A7W7LEF0"/>
<dbReference type="InterPro" id="IPR016181">
    <property type="entry name" value="Acyl_CoA_acyltransferase"/>
</dbReference>
<feature type="domain" description="N-acetyltransferase" evidence="3">
    <location>
        <begin position="12"/>
        <end position="180"/>
    </location>
</feature>
<evidence type="ECO:0000313" key="5">
    <source>
        <dbReference type="Proteomes" id="UP000556436"/>
    </source>
</evidence>
<dbReference type="EMBL" id="JACHJG010000010">
    <property type="protein sequence ID" value="MBB4888690.1"/>
    <property type="molecule type" value="Genomic_DNA"/>
</dbReference>
<dbReference type="Gene3D" id="3.40.630.30">
    <property type="match status" value="1"/>
</dbReference>
<comment type="caution">
    <text evidence="4">The sequence shown here is derived from an EMBL/GenBank/DDBJ whole genome shotgun (WGS) entry which is preliminary data.</text>
</comment>
<protein>
    <submittedName>
        <fullName evidence="4">GNAT superfamily N-acetyltransferase</fullName>
    </submittedName>
</protein>
<sequence length="180" mass="19479">MASLTRMETSGLEIRKGGEDDVPAILAMLDGAVEWLVAHGRTGQWGTEPWSARPKAVERVGEIVRSGTPWLAVIDGVVAGAVTLTPDPAPYVARADEPEVYVHLLVTDRRFAGRGVGAALLAHAVEETRRQGITLLRVDCYAGSEGRLVDYYRRNGFTPTETFLAGPEGDWPGQVLAQRV</sequence>
<evidence type="ECO:0000313" key="4">
    <source>
        <dbReference type="EMBL" id="MBB4888690.1"/>
    </source>
</evidence>
<accession>A0A7W7LEF0</accession>
<evidence type="ECO:0000256" key="2">
    <source>
        <dbReference type="ARBA" id="ARBA00023315"/>
    </source>
</evidence>
<reference evidence="4 5" key="1">
    <citation type="submission" date="2020-08" db="EMBL/GenBank/DDBJ databases">
        <title>Genomic Encyclopedia of Type Strains, Phase III (KMG-III): the genomes of soil and plant-associated and newly described type strains.</title>
        <authorList>
            <person name="Whitman W."/>
        </authorList>
    </citation>
    <scope>NUCLEOTIDE SEQUENCE [LARGE SCALE GENOMIC DNA]</scope>
    <source>
        <strain evidence="4 5">CECT 3265</strain>
    </source>
</reference>
<dbReference type="PANTHER" id="PTHR43877:SF2">
    <property type="entry name" value="AMINOALKYLPHOSPHONATE N-ACETYLTRANSFERASE-RELATED"/>
    <property type="match status" value="1"/>
</dbReference>
<dbReference type="CDD" id="cd04301">
    <property type="entry name" value="NAT_SF"/>
    <property type="match status" value="1"/>
</dbReference>
<keyword evidence="5" id="KW-1185">Reference proteome</keyword>
<keyword evidence="2" id="KW-0012">Acyltransferase</keyword>
<dbReference type="Proteomes" id="UP000556436">
    <property type="component" value="Unassembled WGS sequence"/>
</dbReference>
<dbReference type="SUPFAM" id="SSF55729">
    <property type="entry name" value="Acyl-CoA N-acyltransferases (Nat)"/>
    <property type="match status" value="1"/>
</dbReference>
<name>A0A7W7LEF0_STRNE</name>
<dbReference type="InterPro" id="IPR000182">
    <property type="entry name" value="GNAT_dom"/>
</dbReference>
<dbReference type="InterPro" id="IPR050832">
    <property type="entry name" value="Bact_Acetyltransf"/>
</dbReference>
<proteinExistence type="predicted"/>
<evidence type="ECO:0000259" key="3">
    <source>
        <dbReference type="PROSITE" id="PS51186"/>
    </source>
</evidence>
<evidence type="ECO:0000256" key="1">
    <source>
        <dbReference type="ARBA" id="ARBA00022679"/>
    </source>
</evidence>
<dbReference type="PROSITE" id="PS51186">
    <property type="entry name" value="GNAT"/>
    <property type="match status" value="1"/>
</dbReference>
<organism evidence="4 5">
    <name type="scientific">Streptomyces netropsis</name>
    <name type="common">Streptoverticillium netropsis</name>
    <dbReference type="NCBI Taxonomy" id="55404"/>
    <lineage>
        <taxon>Bacteria</taxon>
        <taxon>Bacillati</taxon>
        <taxon>Actinomycetota</taxon>
        <taxon>Actinomycetes</taxon>
        <taxon>Kitasatosporales</taxon>
        <taxon>Streptomycetaceae</taxon>
        <taxon>Streptomyces</taxon>
    </lineage>
</organism>
<gene>
    <name evidence="4" type="ORF">FHS38_004761</name>
</gene>
<dbReference type="PANTHER" id="PTHR43877">
    <property type="entry name" value="AMINOALKYLPHOSPHONATE N-ACETYLTRANSFERASE-RELATED-RELATED"/>
    <property type="match status" value="1"/>
</dbReference>
<dbReference type="Pfam" id="PF00583">
    <property type="entry name" value="Acetyltransf_1"/>
    <property type="match status" value="1"/>
</dbReference>